<gene>
    <name evidence="1" type="ORF">AQJ67_06245</name>
</gene>
<accession>A0A117RRC5</accession>
<evidence type="ECO:0000313" key="2">
    <source>
        <dbReference type="Proteomes" id="UP000053429"/>
    </source>
</evidence>
<comment type="caution">
    <text evidence="1">The sequence shown here is derived from an EMBL/GenBank/DDBJ whole genome shotgun (WGS) entry which is preliminary data.</text>
</comment>
<reference evidence="1 2" key="1">
    <citation type="submission" date="2015-10" db="EMBL/GenBank/DDBJ databases">
        <title>Draft genome sequence of Streptomyces caeruleatus NRRL B-24802, type strain for the species Streptomyces caeruleatus.</title>
        <authorList>
            <person name="Ruckert C."/>
            <person name="Winkler A."/>
            <person name="Kalinowski J."/>
            <person name="Kampfer P."/>
            <person name="Glaeser S."/>
        </authorList>
    </citation>
    <scope>NUCLEOTIDE SEQUENCE [LARGE SCALE GENOMIC DNA]</scope>
    <source>
        <strain evidence="1 2">NRRL B-24802</strain>
    </source>
</reference>
<proteinExistence type="predicted"/>
<protein>
    <submittedName>
        <fullName evidence="1">Uncharacterized protein</fullName>
    </submittedName>
</protein>
<dbReference type="AlphaFoldDB" id="A0A117RRC5"/>
<evidence type="ECO:0000313" key="1">
    <source>
        <dbReference type="EMBL" id="KUO05001.1"/>
    </source>
</evidence>
<dbReference type="EMBL" id="LMWY01000005">
    <property type="protein sequence ID" value="KUO05001.1"/>
    <property type="molecule type" value="Genomic_DNA"/>
</dbReference>
<keyword evidence="2" id="KW-1185">Reference proteome</keyword>
<dbReference type="RefSeq" id="WP_062717035.1">
    <property type="nucleotide sequence ID" value="NZ_KQ948925.1"/>
</dbReference>
<name>A0A117RRC5_9ACTN</name>
<sequence length="71" mass="7703">MASRALDRGGTPAVAGIHLTDVPALRHESELFYEEQLRGVTSNTREDGREFLALAAEHAVRQGVSTGPPCW</sequence>
<dbReference type="STRING" id="661399.AQJ67_06245"/>
<organism evidence="1 2">
    <name type="scientific">Streptomyces caeruleatus</name>
    <dbReference type="NCBI Taxonomy" id="661399"/>
    <lineage>
        <taxon>Bacteria</taxon>
        <taxon>Bacillati</taxon>
        <taxon>Actinomycetota</taxon>
        <taxon>Actinomycetes</taxon>
        <taxon>Kitasatosporales</taxon>
        <taxon>Streptomycetaceae</taxon>
        <taxon>Streptomyces</taxon>
    </lineage>
</organism>
<dbReference type="Proteomes" id="UP000053429">
    <property type="component" value="Unassembled WGS sequence"/>
</dbReference>